<evidence type="ECO:0000256" key="13">
    <source>
        <dbReference type="RuleBase" id="RU000579"/>
    </source>
</evidence>
<sequence>METLRLGLAGFGTVGSGLAQILHENREIILARTGRDIAITTVLVRDLSKKRAVQTGPETRFTANADDLLGPDVDVVVELMGGVDAARSLITRALDAGKHVVTANKHLLALHGPELSALAARKGLGLFYEASVAGGIPIVQTLREGLGANRIERLTGILNGTANYILSEMTTSHLDFATALKQAQDLGYAEADPTLDIEGFDTAHKLVVLIRLAYGRDFPLAKLPVRGITQVTGQDIEFAREFGYRIKLLAQAREVDGRIEAKVEPTLVKHTFLLARVGGNYNAVRVEGNAVGPIMLHGQGAGSLPTGSAVMADIMALCRGLAAPCASFDNTGFGNRPLPEADILPASEGVAMHYFRFTVSDRPGVLAAIAKTMAEHEISIAQAVQKGDQQAADVPIVFLTHCARASAVAKTIRAIDAMPFALRPTVHFPIL</sequence>
<dbReference type="Gene3D" id="3.30.70.260">
    <property type="match status" value="1"/>
</dbReference>
<accession>A0A238ZF93</accession>
<evidence type="ECO:0000256" key="9">
    <source>
        <dbReference type="ARBA" id="ARBA00023002"/>
    </source>
</evidence>
<feature type="active site" description="Proton donor" evidence="11">
    <location>
        <position position="205"/>
    </location>
</feature>
<comment type="pathway">
    <text evidence="2 13">Amino-acid biosynthesis; L-methionine biosynthesis via de novo pathway; L-homoserine from L-aspartate: step 3/3.</text>
</comment>
<dbReference type="InterPro" id="IPR001342">
    <property type="entry name" value="HDH_cat"/>
</dbReference>
<dbReference type="PROSITE" id="PS51671">
    <property type="entry name" value="ACT"/>
    <property type="match status" value="1"/>
</dbReference>
<dbReference type="Proteomes" id="UP000198324">
    <property type="component" value="Unassembled WGS sequence"/>
</dbReference>
<dbReference type="PROSITE" id="PS01042">
    <property type="entry name" value="HOMOSER_DHGENASE"/>
    <property type="match status" value="1"/>
</dbReference>
<dbReference type="GO" id="GO:0050661">
    <property type="term" value="F:NADP binding"/>
    <property type="evidence" value="ECO:0007669"/>
    <property type="project" value="InterPro"/>
</dbReference>
<feature type="binding site" evidence="12">
    <location>
        <position position="105"/>
    </location>
    <ligand>
        <name>NADPH</name>
        <dbReference type="ChEBI" id="CHEBI:57783"/>
    </ligand>
</feature>
<dbReference type="UniPathway" id="UPA00050">
    <property type="reaction ID" value="UER00063"/>
</dbReference>
<dbReference type="InterPro" id="IPR045865">
    <property type="entry name" value="ACT-like_dom_sf"/>
</dbReference>
<keyword evidence="6 13" id="KW-0028">Amino-acid biosynthesis</keyword>
<evidence type="ECO:0000256" key="3">
    <source>
        <dbReference type="ARBA" id="ARBA00006753"/>
    </source>
</evidence>
<keyword evidence="7 13" id="KW-0791">Threonine biosynthesis</keyword>
<dbReference type="InterPro" id="IPR036291">
    <property type="entry name" value="NAD(P)-bd_dom_sf"/>
</dbReference>
<keyword evidence="17" id="KW-1185">Reference proteome</keyword>
<dbReference type="UniPathway" id="UPA00051">
    <property type="reaction ID" value="UER00465"/>
</dbReference>
<keyword evidence="10 13" id="KW-0486">Methionine biosynthesis</keyword>
<comment type="catalytic activity">
    <reaction evidence="13">
        <text>L-homoserine + NADP(+) = L-aspartate 4-semialdehyde + NADPH + H(+)</text>
        <dbReference type="Rhea" id="RHEA:15761"/>
        <dbReference type="ChEBI" id="CHEBI:15378"/>
        <dbReference type="ChEBI" id="CHEBI:57476"/>
        <dbReference type="ChEBI" id="CHEBI:57783"/>
        <dbReference type="ChEBI" id="CHEBI:58349"/>
        <dbReference type="ChEBI" id="CHEBI:537519"/>
        <dbReference type="EC" id="1.1.1.3"/>
    </reaction>
</comment>
<evidence type="ECO:0000256" key="5">
    <source>
        <dbReference type="ARBA" id="ARBA00013376"/>
    </source>
</evidence>
<dbReference type="Pfam" id="PF03447">
    <property type="entry name" value="NAD_binding_3"/>
    <property type="match status" value="1"/>
</dbReference>
<evidence type="ECO:0000313" key="17">
    <source>
        <dbReference type="Proteomes" id="UP000198324"/>
    </source>
</evidence>
<organism evidence="16 17">
    <name type="scientific">Humidesulfovibrio mexicanus</name>
    <dbReference type="NCBI Taxonomy" id="147047"/>
    <lineage>
        <taxon>Bacteria</taxon>
        <taxon>Pseudomonadati</taxon>
        <taxon>Thermodesulfobacteriota</taxon>
        <taxon>Desulfovibrionia</taxon>
        <taxon>Desulfovibrionales</taxon>
        <taxon>Desulfovibrionaceae</taxon>
        <taxon>Humidesulfovibrio</taxon>
    </lineage>
</organism>
<feature type="binding site" evidence="12">
    <location>
        <position position="190"/>
    </location>
    <ligand>
        <name>L-homoserine</name>
        <dbReference type="ChEBI" id="CHEBI:57476"/>
    </ligand>
</feature>
<dbReference type="FunFam" id="3.30.360.10:FF:000005">
    <property type="entry name" value="Homoserine dehydrogenase"/>
    <property type="match status" value="1"/>
</dbReference>
<dbReference type="InterPro" id="IPR005106">
    <property type="entry name" value="Asp/hSer_DH_NAD-bd"/>
</dbReference>
<dbReference type="Pfam" id="PF00742">
    <property type="entry name" value="Homoserine_dh"/>
    <property type="match status" value="1"/>
</dbReference>
<evidence type="ECO:0000256" key="2">
    <source>
        <dbReference type="ARBA" id="ARBA00005062"/>
    </source>
</evidence>
<dbReference type="AlphaFoldDB" id="A0A238ZF93"/>
<evidence type="ECO:0000259" key="15">
    <source>
        <dbReference type="PROSITE" id="PS51671"/>
    </source>
</evidence>
<evidence type="ECO:0000256" key="10">
    <source>
        <dbReference type="ARBA" id="ARBA00023167"/>
    </source>
</evidence>
<proteinExistence type="inferred from homology"/>
<dbReference type="EC" id="1.1.1.3" evidence="4 13"/>
<dbReference type="GO" id="GO:0004412">
    <property type="term" value="F:homoserine dehydrogenase activity"/>
    <property type="evidence" value="ECO:0007669"/>
    <property type="project" value="UniProtKB-EC"/>
</dbReference>
<dbReference type="InterPro" id="IPR016204">
    <property type="entry name" value="HDH"/>
</dbReference>
<dbReference type="PANTHER" id="PTHR43331">
    <property type="entry name" value="HOMOSERINE DEHYDROGENASE"/>
    <property type="match status" value="1"/>
</dbReference>
<dbReference type="CDD" id="cd04881">
    <property type="entry name" value="ACT_HSDH-Hom"/>
    <property type="match status" value="1"/>
</dbReference>
<dbReference type="SUPFAM" id="SSF55347">
    <property type="entry name" value="Glyceraldehyde-3-phosphate dehydrogenase-like, C-terminal domain"/>
    <property type="match status" value="1"/>
</dbReference>
<keyword evidence="9 13" id="KW-0560">Oxidoreductase</keyword>
<dbReference type="RefSeq" id="WP_089273188.1">
    <property type="nucleotide sequence ID" value="NZ_FZOC01000002.1"/>
</dbReference>
<keyword evidence="8 12" id="KW-0521">NADP</keyword>
<dbReference type="GO" id="GO:0009086">
    <property type="term" value="P:methionine biosynthetic process"/>
    <property type="evidence" value="ECO:0007669"/>
    <property type="project" value="UniProtKB-KW"/>
</dbReference>
<feature type="binding site" evidence="12">
    <location>
        <begin position="9"/>
        <end position="16"/>
    </location>
    <ligand>
        <name>NADP(+)</name>
        <dbReference type="ChEBI" id="CHEBI:58349"/>
    </ligand>
</feature>
<comment type="pathway">
    <text evidence="1 13">Amino-acid biosynthesis; L-threonine biosynthesis; L-threonine from L-aspartate: step 3/5.</text>
</comment>
<comment type="similarity">
    <text evidence="3 14">Belongs to the homoserine dehydrogenase family.</text>
</comment>
<dbReference type="NCBIfam" id="NF004976">
    <property type="entry name" value="PRK06349.1"/>
    <property type="match status" value="1"/>
</dbReference>
<evidence type="ECO:0000256" key="1">
    <source>
        <dbReference type="ARBA" id="ARBA00005056"/>
    </source>
</evidence>
<dbReference type="SUPFAM" id="SSF55021">
    <property type="entry name" value="ACT-like"/>
    <property type="match status" value="1"/>
</dbReference>
<dbReference type="Pfam" id="PF01842">
    <property type="entry name" value="ACT"/>
    <property type="match status" value="1"/>
</dbReference>
<dbReference type="EMBL" id="FZOC01000002">
    <property type="protein sequence ID" value="SNR81403.1"/>
    <property type="molecule type" value="Genomic_DNA"/>
</dbReference>
<dbReference type="GO" id="GO:0009088">
    <property type="term" value="P:threonine biosynthetic process"/>
    <property type="evidence" value="ECO:0007669"/>
    <property type="project" value="UniProtKB-UniPathway"/>
</dbReference>
<dbReference type="InterPro" id="IPR002912">
    <property type="entry name" value="ACT_dom"/>
</dbReference>
<evidence type="ECO:0000256" key="12">
    <source>
        <dbReference type="PIRSR" id="PIRSR000098-2"/>
    </source>
</evidence>
<evidence type="ECO:0000256" key="6">
    <source>
        <dbReference type="ARBA" id="ARBA00022605"/>
    </source>
</evidence>
<evidence type="ECO:0000256" key="14">
    <source>
        <dbReference type="RuleBase" id="RU004171"/>
    </source>
</evidence>
<reference evidence="16 17" key="1">
    <citation type="submission" date="2017-06" db="EMBL/GenBank/DDBJ databases">
        <authorList>
            <person name="Kim H.J."/>
            <person name="Triplett B.A."/>
        </authorList>
    </citation>
    <scope>NUCLEOTIDE SEQUENCE [LARGE SCALE GENOMIC DNA]</scope>
    <source>
        <strain evidence="16 17">DSM 13116</strain>
    </source>
</reference>
<feature type="domain" description="ACT" evidence="15">
    <location>
        <begin position="354"/>
        <end position="429"/>
    </location>
</feature>
<evidence type="ECO:0000256" key="7">
    <source>
        <dbReference type="ARBA" id="ARBA00022697"/>
    </source>
</evidence>
<dbReference type="PANTHER" id="PTHR43331:SF1">
    <property type="entry name" value="HOMOSERINE DEHYDROGENASE"/>
    <property type="match status" value="1"/>
</dbReference>
<name>A0A238ZF93_9BACT</name>
<dbReference type="Gene3D" id="3.30.360.10">
    <property type="entry name" value="Dihydrodipicolinate Reductase, domain 2"/>
    <property type="match status" value="1"/>
</dbReference>
<evidence type="ECO:0000256" key="8">
    <source>
        <dbReference type="ARBA" id="ARBA00022857"/>
    </source>
</evidence>
<dbReference type="Gene3D" id="3.40.50.720">
    <property type="entry name" value="NAD(P)-binding Rossmann-like Domain"/>
    <property type="match status" value="1"/>
</dbReference>
<evidence type="ECO:0000313" key="16">
    <source>
        <dbReference type="EMBL" id="SNR81403.1"/>
    </source>
</evidence>
<dbReference type="InterPro" id="IPR019811">
    <property type="entry name" value="HDH_CS"/>
</dbReference>
<protein>
    <recommendedName>
        <fullName evidence="5 13">Homoserine dehydrogenase</fullName>
        <ecNumber evidence="4 13">1.1.1.3</ecNumber>
    </recommendedName>
</protein>
<evidence type="ECO:0000256" key="4">
    <source>
        <dbReference type="ARBA" id="ARBA00013213"/>
    </source>
</evidence>
<dbReference type="PIRSF" id="PIRSF000098">
    <property type="entry name" value="Homoser_dehydrog"/>
    <property type="match status" value="1"/>
</dbReference>
<dbReference type="OrthoDB" id="9808167at2"/>
<dbReference type="SUPFAM" id="SSF51735">
    <property type="entry name" value="NAD(P)-binding Rossmann-fold domains"/>
    <property type="match status" value="1"/>
</dbReference>
<evidence type="ECO:0000256" key="11">
    <source>
        <dbReference type="PIRSR" id="PIRSR000098-1"/>
    </source>
</evidence>
<gene>
    <name evidence="16" type="ORF">SAMN04488503_1452</name>
</gene>